<dbReference type="Pfam" id="PF11303">
    <property type="entry name" value="DUF3105"/>
    <property type="match status" value="1"/>
</dbReference>
<accession>A0A6I3J1Y2</accession>
<organism evidence="1 2">
    <name type="scientific">Nocardioides marmotae</name>
    <dbReference type="NCBI Taxonomy" id="2663857"/>
    <lineage>
        <taxon>Bacteria</taxon>
        <taxon>Bacillati</taxon>
        <taxon>Actinomycetota</taxon>
        <taxon>Actinomycetes</taxon>
        <taxon>Propionibacteriales</taxon>
        <taxon>Nocardioidaceae</taxon>
        <taxon>Nocardioides</taxon>
    </lineage>
</organism>
<dbReference type="EMBL" id="WLCI01000008">
    <property type="protein sequence ID" value="MTB95071.1"/>
    <property type="molecule type" value="Genomic_DNA"/>
</dbReference>
<keyword evidence="2" id="KW-1185">Reference proteome</keyword>
<dbReference type="AlphaFoldDB" id="A0A6I3J1Y2"/>
<evidence type="ECO:0000313" key="2">
    <source>
        <dbReference type="Proteomes" id="UP000433406"/>
    </source>
</evidence>
<sequence length="251" mass="27600">MAKPAKNDRQAVIDSIRKKQKGADKRRGFAIVGVCSLVAILLIGAAAYQPVKDWWDLRKFNDIEVSSIGAPASACQDITTREATGNQDHVPTGTPVQYEDAPPAFGAHWNEANVAPDPMERKLYTEGDRPAIEALVHNLEHGYTILWYDETAANDDEMMDDIRGIATKFKGTSNLRLKFKAVPWTEEDGEPFPDGQHIALTHWSIGGAGNDVSDTSTQVGVWQYCSAPSGEALEDFMLEYPYMDSPEPGAM</sequence>
<name>A0A6I3J1Y2_9ACTN</name>
<reference evidence="1 2" key="1">
    <citation type="submission" date="2019-10" db="EMBL/GenBank/DDBJ databases">
        <title>Nocardioides novel species isolated from the excrement of Marmot.</title>
        <authorList>
            <person name="Zhang G."/>
        </authorList>
    </citation>
    <scope>NUCLEOTIDE SEQUENCE [LARGE SCALE GENOMIC DNA]</scope>
    <source>
        <strain evidence="2">zg-579</strain>
    </source>
</reference>
<comment type="caution">
    <text evidence="1">The sequence shown here is derived from an EMBL/GenBank/DDBJ whole genome shotgun (WGS) entry which is preliminary data.</text>
</comment>
<dbReference type="Proteomes" id="UP000433406">
    <property type="component" value="Unassembled WGS sequence"/>
</dbReference>
<dbReference type="RefSeq" id="WP_171896927.1">
    <property type="nucleotide sequence ID" value="NZ_CP053660.1"/>
</dbReference>
<proteinExistence type="predicted"/>
<evidence type="ECO:0000313" key="1">
    <source>
        <dbReference type="EMBL" id="MTB95071.1"/>
    </source>
</evidence>
<protein>
    <submittedName>
        <fullName evidence="1">DUF3105 domain-containing protein</fullName>
    </submittedName>
</protein>
<dbReference type="InterPro" id="IPR021454">
    <property type="entry name" value="DUF3105"/>
</dbReference>
<gene>
    <name evidence="1" type="ORF">GGQ22_08220</name>
</gene>